<dbReference type="HOGENOM" id="CLU_2670967_0_0_1"/>
<reference evidence="2" key="1">
    <citation type="journal article" date="2014" name="Genome Announc.">
        <title>Draft genome sequence of Colletotrichum sublineola, a destructive pathogen of cultivated sorghum.</title>
        <authorList>
            <person name="Baroncelli R."/>
            <person name="Sanz-Martin J.M."/>
            <person name="Rech G.E."/>
            <person name="Sukno S.A."/>
            <person name="Thon M.R."/>
        </authorList>
    </citation>
    <scope>NUCLEOTIDE SEQUENCE [LARGE SCALE GENOMIC DNA]</scope>
    <source>
        <strain evidence="2">TX430BB</strain>
    </source>
</reference>
<dbReference type="AlphaFoldDB" id="A0A066X188"/>
<sequence>MAVAVLSQPAPWQRERQPLLSSVYGRSCDASEVLDGLHREPTAKEEEDLASHQFQIIIDIHNTNQCFVLFVRQQS</sequence>
<proteinExistence type="predicted"/>
<gene>
    <name evidence="1" type="ORF">CSUB01_12470</name>
</gene>
<evidence type="ECO:0000313" key="2">
    <source>
        <dbReference type="Proteomes" id="UP000027238"/>
    </source>
</evidence>
<dbReference type="EMBL" id="JMSE01001608">
    <property type="protein sequence ID" value="KDN59755.1"/>
    <property type="molecule type" value="Genomic_DNA"/>
</dbReference>
<keyword evidence="2" id="KW-1185">Reference proteome</keyword>
<organism evidence="1 2">
    <name type="scientific">Colletotrichum sublineola</name>
    <name type="common">Sorghum anthracnose fungus</name>
    <dbReference type="NCBI Taxonomy" id="1173701"/>
    <lineage>
        <taxon>Eukaryota</taxon>
        <taxon>Fungi</taxon>
        <taxon>Dikarya</taxon>
        <taxon>Ascomycota</taxon>
        <taxon>Pezizomycotina</taxon>
        <taxon>Sordariomycetes</taxon>
        <taxon>Hypocreomycetidae</taxon>
        <taxon>Glomerellales</taxon>
        <taxon>Glomerellaceae</taxon>
        <taxon>Colletotrichum</taxon>
        <taxon>Colletotrichum graminicola species complex</taxon>
    </lineage>
</organism>
<accession>A0A066X188</accession>
<name>A0A066X188_COLSU</name>
<evidence type="ECO:0000313" key="1">
    <source>
        <dbReference type="EMBL" id="KDN59755.1"/>
    </source>
</evidence>
<dbReference type="Proteomes" id="UP000027238">
    <property type="component" value="Unassembled WGS sequence"/>
</dbReference>
<comment type="caution">
    <text evidence="1">The sequence shown here is derived from an EMBL/GenBank/DDBJ whole genome shotgun (WGS) entry which is preliminary data.</text>
</comment>
<protein>
    <submittedName>
        <fullName evidence="1">Uncharacterized protein</fullName>
    </submittedName>
</protein>